<dbReference type="EMBL" id="QYUM01000003">
    <property type="protein sequence ID" value="RJF90693.1"/>
    <property type="molecule type" value="Genomic_DNA"/>
</dbReference>
<dbReference type="Pfam" id="PF13692">
    <property type="entry name" value="Glyco_trans_1_4"/>
    <property type="match status" value="1"/>
</dbReference>
<keyword evidence="2" id="KW-0808">Transferase</keyword>
<dbReference type="OrthoDB" id="9790710at2"/>
<dbReference type="PANTHER" id="PTHR45947">
    <property type="entry name" value="SULFOQUINOVOSYL TRANSFERASE SQD2"/>
    <property type="match status" value="1"/>
</dbReference>
<dbReference type="InterPro" id="IPR050194">
    <property type="entry name" value="Glycosyltransferase_grp1"/>
</dbReference>
<evidence type="ECO:0000259" key="1">
    <source>
        <dbReference type="Pfam" id="PF13579"/>
    </source>
</evidence>
<evidence type="ECO:0000313" key="2">
    <source>
        <dbReference type="EMBL" id="RJF90693.1"/>
    </source>
</evidence>
<gene>
    <name evidence="2" type="ORF">D3876_10820</name>
</gene>
<protein>
    <submittedName>
        <fullName evidence="2">Glycosyltransferase, exosortase A system-associated</fullName>
    </submittedName>
</protein>
<dbReference type="InterPro" id="IPR024004">
    <property type="entry name" value="PEP-CTERM/XrtA_GlycosylTrfase"/>
</dbReference>
<feature type="domain" description="Glycosyltransferase subfamily 4-like N-terminal" evidence="1">
    <location>
        <begin position="16"/>
        <end position="189"/>
    </location>
</feature>
<dbReference type="InterPro" id="IPR028098">
    <property type="entry name" value="Glyco_trans_4-like_N"/>
</dbReference>
<sequence length="401" mass="44240">MRILHILDHSLPLHSGYTFRTRAILKAQLACGWEVAGLTGARHSAPVEDDPEEVDGLLFFRTPNPPRGPSPLREWREIQALAARLEKVVGEWQPDQLHVHSPVLNALAAQRVARRHGLPLVYEIRAFWEDAAVGNGTSSEGSPRYWLTRQLETRAATAADAVAVICEGLRHDLIERGVAPDKIIVSPNGVDLDLFGDPPPPDLELKRSLGLDGAEVVGFIGSFYDYEGLDDLIAAMPLLVTERPAAHLLLVGGGPMEDALRAQRAVSSVADRIHFVGRVPHHEVERYYSLTDILAYPRKAMRLTELVTPLKPLEAMAQRRLVAASDVGGHRELIEHGVTGTLFPPGDPAAMAAALADMFADRAGWEFRRETARAFVERDRNWSSNISRYLPVYQKLTGLAL</sequence>
<dbReference type="GO" id="GO:0016757">
    <property type="term" value="F:glycosyltransferase activity"/>
    <property type="evidence" value="ECO:0007669"/>
    <property type="project" value="UniProtKB-ARBA"/>
</dbReference>
<comment type="caution">
    <text evidence="2">The sequence shown here is derived from an EMBL/GenBank/DDBJ whole genome shotgun (WGS) entry which is preliminary data.</text>
</comment>
<keyword evidence="3" id="KW-1185">Reference proteome</keyword>
<dbReference type="Proteomes" id="UP000286100">
    <property type="component" value="Unassembled WGS sequence"/>
</dbReference>
<organism evidence="2 3">
    <name type="scientific">Sphingomonas cavernae</name>
    <dbReference type="NCBI Taxonomy" id="2320861"/>
    <lineage>
        <taxon>Bacteria</taxon>
        <taxon>Pseudomonadati</taxon>
        <taxon>Pseudomonadota</taxon>
        <taxon>Alphaproteobacteria</taxon>
        <taxon>Sphingomonadales</taxon>
        <taxon>Sphingomonadaceae</taxon>
        <taxon>Sphingomonas</taxon>
    </lineage>
</organism>
<accession>A0A418WKY7</accession>
<evidence type="ECO:0000313" key="3">
    <source>
        <dbReference type="Proteomes" id="UP000286100"/>
    </source>
</evidence>
<dbReference type="Pfam" id="PF13579">
    <property type="entry name" value="Glyco_trans_4_4"/>
    <property type="match status" value="1"/>
</dbReference>
<dbReference type="Gene3D" id="3.40.50.2000">
    <property type="entry name" value="Glycogen Phosphorylase B"/>
    <property type="match status" value="2"/>
</dbReference>
<dbReference type="SUPFAM" id="SSF53756">
    <property type="entry name" value="UDP-Glycosyltransferase/glycogen phosphorylase"/>
    <property type="match status" value="1"/>
</dbReference>
<name>A0A418WKY7_9SPHN</name>
<dbReference type="PANTHER" id="PTHR45947:SF3">
    <property type="entry name" value="SULFOQUINOVOSYL TRANSFERASE SQD2"/>
    <property type="match status" value="1"/>
</dbReference>
<reference evidence="2 3" key="1">
    <citation type="submission" date="2018-09" db="EMBL/GenBank/DDBJ databases">
        <authorList>
            <person name="Zhu H."/>
        </authorList>
    </citation>
    <scope>NUCLEOTIDE SEQUENCE [LARGE SCALE GENOMIC DNA]</scope>
    <source>
        <strain evidence="2 3">K2R01-6</strain>
    </source>
</reference>
<dbReference type="RefSeq" id="WP_119762090.1">
    <property type="nucleotide sequence ID" value="NZ_QYUM01000003.1"/>
</dbReference>
<dbReference type="NCBIfam" id="TIGR04063">
    <property type="entry name" value="stp3"/>
    <property type="match status" value="1"/>
</dbReference>
<dbReference type="AlphaFoldDB" id="A0A418WKY7"/>
<dbReference type="CDD" id="cd03794">
    <property type="entry name" value="GT4_WbuB-like"/>
    <property type="match status" value="1"/>
</dbReference>
<proteinExistence type="predicted"/>